<gene>
    <name evidence="2" type="ORF">SAMN04515671_1624</name>
</gene>
<sequence length="246" mass="27077">MPTREPGQPKLPPRSPRRTATQTKQLLMDVALHMLHERGPTAGVSHVKLTDVLDRAGLTTGAAYRLWDDQKAFHDDLAIYAVRWRDRQSTETTAHRVMPIIHSGGPWQEVLRAGAEANLQSFPEDIALLTTMALRASAYGHPALLEASRERHAEAMSAYGSLYQTVLHAYRRQLKQPFTLDHLCALLAALSEGFTLQAATGEPHTVVQINSDDPRVGEQWTLLAVAAVALIEHMTEDIPAPVAGMS</sequence>
<evidence type="ECO:0000313" key="3">
    <source>
        <dbReference type="Proteomes" id="UP000198741"/>
    </source>
</evidence>
<dbReference type="Gene3D" id="1.10.357.10">
    <property type="entry name" value="Tetracycline Repressor, domain 2"/>
    <property type="match status" value="1"/>
</dbReference>
<proteinExistence type="predicted"/>
<dbReference type="Proteomes" id="UP000198741">
    <property type="component" value="Chromosome I"/>
</dbReference>
<organism evidence="2 3">
    <name type="scientific">Nakamurella panacisegetis</name>
    <dbReference type="NCBI Taxonomy" id="1090615"/>
    <lineage>
        <taxon>Bacteria</taxon>
        <taxon>Bacillati</taxon>
        <taxon>Actinomycetota</taxon>
        <taxon>Actinomycetes</taxon>
        <taxon>Nakamurellales</taxon>
        <taxon>Nakamurellaceae</taxon>
        <taxon>Nakamurella</taxon>
    </lineage>
</organism>
<accession>A0A1H0LDU7</accession>
<dbReference type="InterPro" id="IPR009057">
    <property type="entry name" value="Homeodomain-like_sf"/>
</dbReference>
<feature type="region of interest" description="Disordered" evidence="1">
    <location>
        <begin position="1"/>
        <end position="20"/>
    </location>
</feature>
<dbReference type="AlphaFoldDB" id="A0A1H0LDU7"/>
<dbReference type="SUPFAM" id="SSF46689">
    <property type="entry name" value="Homeodomain-like"/>
    <property type="match status" value="1"/>
</dbReference>
<name>A0A1H0LDU7_9ACTN</name>
<protein>
    <recommendedName>
        <fullName evidence="4">HTH tetR-type domain-containing protein</fullName>
    </recommendedName>
</protein>
<keyword evidence="3" id="KW-1185">Reference proteome</keyword>
<reference evidence="2 3" key="1">
    <citation type="submission" date="2016-10" db="EMBL/GenBank/DDBJ databases">
        <authorList>
            <person name="de Groot N.N."/>
        </authorList>
    </citation>
    <scope>NUCLEOTIDE SEQUENCE [LARGE SCALE GENOMIC DNA]</scope>
    <source>
        <strain evidence="3">P4-7,KCTC 19426,CECT 7604</strain>
    </source>
</reference>
<dbReference type="EMBL" id="LT629710">
    <property type="protein sequence ID" value="SDO66150.1"/>
    <property type="molecule type" value="Genomic_DNA"/>
</dbReference>
<evidence type="ECO:0000256" key="1">
    <source>
        <dbReference type="SAM" id="MobiDB-lite"/>
    </source>
</evidence>
<evidence type="ECO:0008006" key="4">
    <source>
        <dbReference type="Google" id="ProtNLM"/>
    </source>
</evidence>
<evidence type="ECO:0000313" key="2">
    <source>
        <dbReference type="EMBL" id="SDO66150.1"/>
    </source>
</evidence>